<name>A0A4Y2C247_ARAVE</name>
<evidence type="ECO:0000313" key="1">
    <source>
        <dbReference type="EMBL" id="GBL98189.1"/>
    </source>
</evidence>
<gene>
    <name evidence="1" type="ORF">AVEN_268275_1</name>
</gene>
<dbReference type="Proteomes" id="UP000499080">
    <property type="component" value="Unassembled WGS sequence"/>
</dbReference>
<organism evidence="1 2">
    <name type="scientific">Araneus ventricosus</name>
    <name type="common">Orbweaver spider</name>
    <name type="synonym">Epeira ventricosa</name>
    <dbReference type="NCBI Taxonomy" id="182803"/>
    <lineage>
        <taxon>Eukaryota</taxon>
        <taxon>Metazoa</taxon>
        <taxon>Ecdysozoa</taxon>
        <taxon>Arthropoda</taxon>
        <taxon>Chelicerata</taxon>
        <taxon>Arachnida</taxon>
        <taxon>Araneae</taxon>
        <taxon>Araneomorphae</taxon>
        <taxon>Entelegynae</taxon>
        <taxon>Araneoidea</taxon>
        <taxon>Araneidae</taxon>
        <taxon>Araneus</taxon>
    </lineage>
</organism>
<proteinExistence type="predicted"/>
<evidence type="ECO:0000313" key="2">
    <source>
        <dbReference type="Proteomes" id="UP000499080"/>
    </source>
</evidence>
<dbReference type="OrthoDB" id="7452832at2759"/>
<dbReference type="AlphaFoldDB" id="A0A4Y2C247"/>
<keyword evidence="2" id="KW-1185">Reference proteome</keyword>
<reference evidence="1 2" key="1">
    <citation type="journal article" date="2019" name="Sci. Rep.">
        <title>Orb-weaving spider Araneus ventricosus genome elucidates the spidroin gene catalogue.</title>
        <authorList>
            <person name="Kono N."/>
            <person name="Nakamura H."/>
            <person name="Ohtoshi R."/>
            <person name="Moran D.A.P."/>
            <person name="Shinohara A."/>
            <person name="Yoshida Y."/>
            <person name="Fujiwara M."/>
            <person name="Mori M."/>
            <person name="Tomita M."/>
            <person name="Arakawa K."/>
        </authorList>
    </citation>
    <scope>NUCLEOTIDE SEQUENCE [LARGE SCALE GENOMIC DNA]</scope>
</reference>
<dbReference type="EMBL" id="BGPR01000137">
    <property type="protein sequence ID" value="GBL98189.1"/>
    <property type="molecule type" value="Genomic_DNA"/>
</dbReference>
<sequence length="201" mass="23395">MLRRNFFDVWFANPKESIIGSLFSYILQELGAPFLSEDSLKTLKIIIRRVIQKFEQKWSKLHSNSERFLKANSWWLDECISFSDIATGSIDTISNPGPGRRTDRLQKDFESCRIQHILETSSQEEISMEAEVLFRREGKRDSAAIANKLGLFSRRRDTTIKKSEEAFLKPKQRGLSEDLFVFMLCLLALWSKQICLHVNIM</sequence>
<protein>
    <submittedName>
        <fullName evidence="1">Uncharacterized protein</fullName>
    </submittedName>
</protein>
<comment type="caution">
    <text evidence="1">The sequence shown here is derived from an EMBL/GenBank/DDBJ whole genome shotgun (WGS) entry which is preliminary data.</text>
</comment>
<accession>A0A4Y2C247</accession>